<dbReference type="OrthoDB" id="1423571at2759"/>
<evidence type="ECO:0000313" key="1">
    <source>
        <dbReference type="EMBL" id="OXA49545.1"/>
    </source>
</evidence>
<dbReference type="GO" id="GO:0008168">
    <property type="term" value="F:methyltransferase activity"/>
    <property type="evidence" value="ECO:0007669"/>
    <property type="project" value="InterPro"/>
</dbReference>
<dbReference type="Proteomes" id="UP000198287">
    <property type="component" value="Unassembled WGS sequence"/>
</dbReference>
<dbReference type="EMBL" id="LNIX01000010">
    <property type="protein sequence ID" value="OXA49545.1"/>
    <property type="molecule type" value="Genomic_DNA"/>
</dbReference>
<dbReference type="GO" id="GO:0005886">
    <property type="term" value="C:plasma membrane"/>
    <property type="evidence" value="ECO:0007669"/>
    <property type="project" value="TreeGrafter"/>
</dbReference>
<dbReference type="GO" id="GO:0032259">
    <property type="term" value="P:methylation"/>
    <property type="evidence" value="ECO:0007669"/>
    <property type="project" value="InterPro"/>
</dbReference>
<dbReference type="InterPro" id="IPR002052">
    <property type="entry name" value="DNA_methylase_N6_adenine_CS"/>
</dbReference>
<dbReference type="PROSITE" id="PS00092">
    <property type="entry name" value="N6_MTASE"/>
    <property type="match status" value="1"/>
</dbReference>
<dbReference type="AlphaFoldDB" id="A0A226DVP5"/>
<keyword evidence="2" id="KW-1185">Reference proteome</keyword>
<reference evidence="1 2" key="1">
    <citation type="submission" date="2015-12" db="EMBL/GenBank/DDBJ databases">
        <title>The genome of Folsomia candida.</title>
        <authorList>
            <person name="Faddeeva A."/>
            <person name="Derks M.F."/>
            <person name="Anvar Y."/>
            <person name="Smit S."/>
            <person name="Van Straalen N."/>
            <person name="Roelofs D."/>
        </authorList>
    </citation>
    <scope>NUCLEOTIDE SEQUENCE [LARGE SCALE GENOMIC DNA]</scope>
    <source>
        <strain evidence="1 2">VU population</strain>
        <tissue evidence="1">Whole body</tissue>
    </source>
</reference>
<dbReference type="PANTHER" id="PTHR31650">
    <property type="entry name" value="O-ACYLTRANSFERASE (WSD1-LIKE) FAMILY PROTEIN"/>
    <property type="match status" value="1"/>
</dbReference>
<comment type="caution">
    <text evidence="1">The sequence shown here is derived from an EMBL/GenBank/DDBJ whole genome shotgun (WGS) entry which is preliminary data.</text>
</comment>
<protein>
    <submittedName>
        <fullName evidence="1">Uncharacterized protein</fullName>
    </submittedName>
</protein>
<name>A0A226DVP5_FOLCA</name>
<dbReference type="GO" id="GO:0019432">
    <property type="term" value="P:triglyceride biosynthetic process"/>
    <property type="evidence" value="ECO:0007669"/>
    <property type="project" value="TreeGrafter"/>
</dbReference>
<organism evidence="1 2">
    <name type="scientific">Folsomia candida</name>
    <name type="common">Springtail</name>
    <dbReference type="NCBI Taxonomy" id="158441"/>
    <lineage>
        <taxon>Eukaryota</taxon>
        <taxon>Metazoa</taxon>
        <taxon>Ecdysozoa</taxon>
        <taxon>Arthropoda</taxon>
        <taxon>Hexapoda</taxon>
        <taxon>Collembola</taxon>
        <taxon>Entomobryomorpha</taxon>
        <taxon>Isotomoidea</taxon>
        <taxon>Isotomidae</taxon>
        <taxon>Proisotominae</taxon>
        <taxon>Folsomia</taxon>
    </lineage>
</organism>
<sequence>MAQILEFGTRFPAEKPQWEIILLEELPNPHQVGVVFRFHHSYGDGLSFIGALLGMTKEDEFPLVASPFVDHLSGWGRFKLNAFGCAMFGLTLVREMFFVPPPCPRYRHEDGGEGYSTLRFNIPLSKLRTITKRTEQPITISSIMMTSIAAAVARLPTTQAEPFYLKGALVVTNPPYPRGKLCHRFSTLLVSLPQDAHNVTEKTLVEISKSCRSSFNPTAFFTRFLGDYLIGSLPTKICENNPVTNYLVLSNIPFLKKRNVKFAGSTLLDCAAFFHVPNALYVSMISMEDNITVTMTAARTMLNREELDAVAVMLVQQIDSLTSMKSRLPLRKDFEV</sequence>
<proteinExistence type="predicted"/>
<evidence type="ECO:0000313" key="2">
    <source>
        <dbReference type="Proteomes" id="UP000198287"/>
    </source>
</evidence>
<dbReference type="GO" id="GO:0003676">
    <property type="term" value="F:nucleic acid binding"/>
    <property type="evidence" value="ECO:0007669"/>
    <property type="project" value="InterPro"/>
</dbReference>
<dbReference type="GO" id="GO:0008374">
    <property type="term" value="F:O-acyltransferase activity"/>
    <property type="evidence" value="ECO:0007669"/>
    <property type="project" value="InterPro"/>
</dbReference>
<dbReference type="PANTHER" id="PTHR31650:SF1">
    <property type="entry name" value="WAX ESTER SYNTHASE_DIACYLGLYCEROL ACYLTRANSFERASE 4-RELATED"/>
    <property type="match status" value="1"/>
</dbReference>
<accession>A0A226DVP5</accession>
<dbReference type="InterPro" id="IPR045034">
    <property type="entry name" value="O-acyltransferase_WSD1-like"/>
</dbReference>
<gene>
    <name evidence="1" type="ORF">Fcan01_15856</name>
</gene>